<sequence>MTADQPIYACALPQDPSTTTVASSSSFRPTKKTGPAAMDRCRPPLPARRPDPSAATTGSPPRHITAAVRGPPPPDPGAPPPIPHAIVGSRRAHASGGRGWPAPSRWLRSARHRRIWVRLLLDRCSIIGSMLPGPALHYTHASCRVLPATTIGCLSLLARAPLPCATA</sequence>
<keyword evidence="3" id="KW-1185">Reference proteome</keyword>
<evidence type="ECO:0000256" key="1">
    <source>
        <dbReference type="SAM" id="MobiDB-lite"/>
    </source>
</evidence>
<feature type="compositionally biased region" description="Pro residues" evidence="1">
    <location>
        <begin position="70"/>
        <end position="83"/>
    </location>
</feature>
<reference evidence="2" key="1">
    <citation type="journal article" date="2017" name="Gigascience">
        <title>The genome draft of coconut (Cocos nucifera).</title>
        <authorList>
            <person name="Xiao Y."/>
            <person name="Xu P."/>
            <person name="Fan H."/>
            <person name="Baudouin L."/>
            <person name="Xia W."/>
            <person name="Bocs S."/>
            <person name="Xu J."/>
            <person name="Li Q."/>
            <person name="Guo A."/>
            <person name="Zhou L."/>
            <person name="Li J."/>
            <person name="Wu Y."/>
            <person name="Ma Z."/>
            <person name="Armero A."/>
            <person name="Issali A.E."/>
            <person name="Liu N."/>
            <person name="Peng M."/>
            <person name="Yang Y."/>
        </authorList>
    </citation>
    <scope>NUCLEOTIDE SEQUENCE</scope>
    <source>
        <tissue evidence="2">Spear leaf of Hainan Tall coconut</tissue>
    </source>
</reference>
<comment type="caution">
    <text evidence="2">The sequence shown here is derived from an EMBL/GenBank/DDBJ whole genome shotgun (WGS) entry which is preliminary data.</text>
</comment>
<feature type="region of interest" description="Disordered" evidence="1">
    <location>
        <begin position="1"/>
        <end position="84"/>
    </location>
</feature>
<protein>
    <submittedName>
        <fullName evidence="2">Uncharacterized protein</fullName>
    </submittedName>
</protein>
<dbReference type="AlphaFoldDB" id="A0A8K0IXL4"/>
<proteinExistence type="predicted"/>
<feature type="compositionally biased region" description="Polar residues" evidence="1">
    <location>
        <begin position="15"/>
        <end position="28"/>
    </location>
</feature>
<organism evidence="2 3">
    <name type="scientific">Cocos nucifera</name>
    <name type="common">Coconut palm</name>
    <dbReference type="NCBI Taxonomy" id="13894"/>
    <lineage>
        <taxon>Eukaryota</taxon>
        <taxon>Viridiplantae</taxon>
        <taxon>Streptophyta</taxon>
        <taxon>Embryophyta</taxon>
        <taxon>Tracheophyta</taxon>
        <taxon>Spermatophyta</taxon>
        <taxon>Magnoliopsida</taxon>
        <taxon>Liliopsida</taxon>
        <taxon>Arecaceae</taxon>
        <taxon>Arecoideae</taxon>
        <taxon>Cocoseae</taxon>
        <taxon>Attaleinae</taxon>
        <taxon>Cocos</taxon>
    </lineage>
</organism>
<evidence type="ECO:0000313" key="3">
    <source>
        <dbReference type="Proteomes" id="UP000797356"/>
    </source>
</evidence>
<accession>A0A8K0IXL4</accession>
<gene>
    <name evidence="2" type="ORF">COCNU_16G000520</name>
</gene>
<reference evidence="2" key="2">
    <citation type="submission" date="2019-07" db="EMBL/GenBank/DDBJ databases">
        <authorList>
            <person name="Yang Y."/>
            <person name="Bocs S."/>
            <person name="Baudouin L."/>
        </authorList>
    </citation>
    <scope>NUCLEOTIDE SEQUENCE</scope>
    <source>
        <tissue evidence="2">Spear leaf of Hainan Tall coconut</tissue>
    </source>
</reference>
<evidence type="ECO:0000313" key="2">
    <source>
        <dbReference type="EMBL" id="KAG1370958.1"/>
    </source>
</evidence>
<dbReference type="Proteomes" id="UP000797356">
    <property type="component" value="Chromosome 16"/>
</dbReference>
<dbReference type="EMBL" id="CM017887">
    <property type="protein sequence ID" value="KAG1370958.1"/>
    <property type="molecule type" value="Genomic_DNA"/>
</dbReference>
<name>A0A8K0IXL4_COCNU</name>